<dbReference type="EMBL" id="PRLL01000002">
    <property type="protein sequence ID" value="RYC73875.1"/>
    <property type="molecule type" value="Genomic_DNA"/>
</dbReference>
<evidence type="ECO:0000313" key="2">
    <source>
        <dbReference type="Proteomes" id="UP001191004"/>
    </source>
</evidence>
<comment type="caution">
    <text evidence="1">The sequence shown here is derived from an EMBL/GenBank/DDBJ whole genome shotgun (WGS) entry which is preliminary data.</text>
</comment>
<protein>
    <submittedName>
        <fullName evidence="1">Uncharacterized protein</fullName>
    </submittedName>
</protein>
<name>A0ABY0FKK3_9BACT</name>
<accession>A0ABY0FKK3</accession>
<reference evidence="1 2" key="1">
    <citation type="journal article" date="2018" name="bioRxiv">
        <title>Evidence of independent acquisition and adaption of ultra-small bacteria to human hosts across the highly diverse yet reduced genomes of the phylum Saccharibacteria.</title>
        <authorList>
            <person name="McLean J.S."/>
            <person name="Bor B."/>
            <person name="To T.T."/>
            <person name="Liu Q."/>
            <person name="Kearns K.A."/>
            <person name="Solden L.M."/>
            <person name="Wrighton K.C."/>
            <person name="He X."/>
            <person name="Shi W."/>
        </authorList>
    </citation>
    <scope>NUCLEOTIDE SEQUENCE [LARGE SCALE GENOMIC DNA]</scope>
    <source>
        <strain evidence="1 2">TM7_KMM_G3_1_HOT_351</strain>
    </source>
</reference>
<evidence type="ECO:0000313" key="1">
    <source>
        <dbReference type="EMBL" id="RYC73875.1"/>
    </source>
</evidence>
<organism evidence="1 2">
    <name type="scientific">Candidatus Nanosyncoccus nanoralicus</name>
    <dbReference type="NCBI Taxonomy" id="2171996"/>
    <lineage>
        <taxon>Bacteria</taxon>
        <taxon>Candidatus Saccharimonadota</taxon>
        <taxon>Candidatus Nanosyncoccalia</taxon>
        <taxon>Candidatus Nanosyncoccales</taxon>
        <taxon>Candidatus Nanosyncoccaceae</taxon>
        <taxon>Candidatus Nanosyncoccus</taxon>
    </lineage>
</organism>
<proteinExistence type="predicted"/>
<sequence>MLNLEGIGIIKNETYDNKVYYSANTKHPFSKPLVMLFSTRADVVVDVTVKPNVWEEYVRSVKNYLDCLIVTNRLPGQEGVDLLIVGDDKTKKLTHWAEVVEKKEGKPLNYVIMSRDDFQYRLNVKDRFVSEVLEMSILEKIDPDGILNRR</sequence>
<reference evidence="1 2" key="2">
    <citation type="journal article" date="2020" name="Cell Rep.">
        <title>Acquisition and Adaptation of Ultra-small Parasitic Reduced Genome Bacteria to Mammalian Hosts.</title>
        <authorList>
            <person name="McLean J.S."/>
            <person name="Bor B."/>
            <person name="Kerns K.A."/>
            <person name="Liu Q."/>
            <person name="To T.T."/>
            <person name="Solden L."/>
            <person name="Hendrickson E.L."/>
            <person name="Wrighton K."/>
            <person name="Shi W."/>
            <person name="He X."/>
        </authorList>
    </citation>
    <scope>NUCLEOTIDE SEQUENCE [LARGE SCALE GENOMIC DNA]</scope>
    <source>
        <strain evidence="1 2">TM7_KMM_G3_1_HOT_351</strain>
    </source>
</reference>
<keyword evidence="2" id="KW-1185">Reference proteome</keyword>
<gene>
    <name evidence="1" type="ORF">G3KMM_00099</name>
</gene>
<dbReference type="Proteomes" id="UP001191004">
    <property type="component" value="Unassembled WGS sequence"/>
</dbReference>